<dbReference type="InterPro" id="IPR055170">
    <property type="entry name" value="GFO_IDH_MocA-like_dom"/>
</dbReference>
<evidence type="ECO:0000256" key="1">
    <source>
        <dbReference type="ARBA" id="ARBA00010928"/>
    </source>
</evidence>
<evidence type="ECO:0000313" key="6">
    <source>
        <dbReference type="Proteomes" id="UP000075886"/>
    </source>
</evidence>
<dbReference type="Gene3D" id="3.40.50.720">
    <property type="entry name" value="NAD(P)-binding Rossmann-like Domain"/>
    <property type="match status" value="1"/>
</dbReference>
<accession>A0A182PZY4</accession>
<keyword evidence="2" id="KW-0560">Oxidoreductase</keyword>
<dbReference type="PANTHER" id="PTHR43818">
    <property type="entry name" value="BCDNA.GH03377"/>
    <property type="match status" value="1"/>
</dbReference>
<dbReference type="GO" id="GO:0000166">
    <property type="term" value="F:nucleotide binding"/>
    <property type="evidence" value="ECO:0007669"/>
    <property type="project" value="InterPro"/>
</dbReference>
<feature type="domain" description="GFO/IDH/MocA-like oxidoreductase" evidence="4">
    <location>
        <begin position="131"/>
        <end position="276"/>
    </location>
</feature>
<feature type="domain" description="Gfo/Idh/MocA-like oxidoreductase N-terminal" evidence="3">
    <location>
        <begin position="5"/>
        <end position="110"/>
    </location>
</feature>
<dbReference type="Pfam" id="PF22725">
    <property type="entry name" value="GFO_IDH_MocA_C3"/>
    <property type="match status" value="1"/>
</dbReference>
<dbReference type="InterPro" id="IPR036291">
    <property type="entry name" value="NAD(P)-bd_dom_sf"/>
</dbReference>
<dbReference type="Proteomes" id="UP000075886">
    <property type="component" value="Unassembled WGS sequence"/>
</dbReference>
<dbReference type="PANTHER" id="PTHR43818:SF11">
    <property type="entry name" value="BCDNA.GH03377"/>
    <property type="match status" value="1"/>
</dbReference>
<name>A0A182PZY4_9DIPT</name>
<protein>
    <recommendedName>
        <fullName evidence="7">Gfo/Idh/MocA-like oxidoreductase N-terminal domain-containing protein</fullName>
    </recommendedName>
</protein>
<dbReference type="AlphaFoldDB" id="A0A182PZY4"/>
<dbReference type="VEuPathDB" id="VectorBase:AFAF000322"/>
<keyword evidence="6" id="KW-1185">Reference proteome</keyword>
<organism evidence="5 6">
    <name type="scientific">Anopheles farauti</name>
    <dbReference type="NCBI Taxonomy" id="69004"/>
    <lineage>
        <taxon>Eukaryota</taxon>
        <taxon>Metazoa</taxon>
        <taxon>Ecdysozoa</taxon>
        <taxon>Arthropoda</taxon>
        <taxon>Hexapoda</taxon>
        <taxon>Insecta</taxon>
        <taxon>Pterygota</taxon>
        <taxon>Neoptera</taxon>
        <taxon>Endopterygota</taxon>
        <taxon>Diptera</taxon>
        <taxon>Nematocera</taxon>
        <taxon>Culicoidea</taxon>
        <taxon>Culicidae</taxon>
        <taxon>Anophelinae</taxon>
        <taxon>Anopheles</taxon>
    </lineage>
</organism>
<evidence type="ECO:0000259" key="4">
    <source>
        <dbReference type="Pfam" id="PF22725"/>
    </source>
</evidence>
<dbReference type="InterPro" id="IPR050463">
    <property type="entry name" value="Gfo/Idh/MocA_oxidrdct_glycsds"/>
</dbReference>
<dbReference type="GO" id="GO:0016491">
    <property type="term" value="F:oxidoreductase activity"/>
    <property type="evidence" value="ECO:0007669"/>
    <property type="project" value="UniProtKB-KW"/>
</dbReference>
<comment type="similarity">
    <text evidence="1">Belongs to the Gfo/Idh/MocA family.</text>
</comment>
<reference evidence="6" key="1">
    <citation type="submission" date="2014-01" db="EMBL/GenBank/DDBJ databases">
        <title>The Genome Sequence of Anopheles farauti FAR1 (V2).</title>
        <authorList>
            <consortium name="The Broad Institute Genomics Platform"/>
            <person name="Neafsey D.E."/>
            <person name="Besansky N."/>
            <person name="Howell P."/>
            <person name="Walton C."/>
            <person name="Young S.K."/>
            <person name="Zeng Q."/>
            <person name="Gargeya S."/>
            <person name="Fitzgerald M."/>
            <person name="Haas B."/>
            <person name="Abouelleil A."/>
            <person name="Allen A.W."/>
            <person name="Alvarado L."/>
            <person name="Arachchi H.M."/>
            <person name="Berlin A.M."/>
            <person name="Chapman S.B."/>
            <person name="Gainer-Dewar J."/>
            <person name="Goldberg J."/>
            <person name="Griggs A."/>
            <person name="Gujja S."/>
            <person name="Hansen M."/>
            <person name="Howarth C."/>
            <person name="Imamovic A."/>
            <person name="Ireland A."/>
            <person name="Larimer J."/>
            <person name="McCowan C."/>
            <person name="Murphy C."/>
            <person name="Pearson M."/>
            <person name="Poon T.W."/>
            <person name="Priest M."/>
            <person name="Roberts A."/>
            <person name="Saif S."/>
            <person name="Shea T."/>
            <person name="Sisk P."/>
            <person name="Sykes S."/>
            <person name="Wortman J."/>
            <person name="Nusbaum C."/>
            <person name="Birren B."/>
        </authorList>
    </citation>
    <scope>NUCLEOTIDE SEQUENCE [LARGE SCALE GENOMIC DNA]</scope>
    <source>
        <strain evidence="6">FAR1</strain>
    </source>
</reference>
<evidence type="ECO:0000259" key="3">
    <source>
        <dbReference type="Pfam" id="PF01408"/>
    </source>
</evidence>
<dbReference type="STRING" id="69004.A0A182PZY4"/>
<dbReference type="SUPFAM" id="SSF55347">
    <property type="entry name" value="Glyceraldehyde-3-phosphate dehydrogenase-like, C-terminal domain"/>
    <property type="match status" value="1"/>
</dbReference>
<dbReference type="Gene3D" id="3.30.360.10">
    <property type="entry name" value="Dihydrodipicolinate Reductase, domain 2"/>
    <property type="match status" value="1"/>
</dbReference>
<dbReference type="SUPFAM" id="SSF51735">
    <property type="entry name" value="NAD(P)-binding Rossmann-fold domains"/>
    <property type="match status" value="1"/>
</dbReference>
<sequence length="421" mass="46129">MLPGIGMFGTGEVTHVLVPILRDKGFNIVAIWGRTGKEAEQAALELKIPFHTAKIDDVLLRKDVDLVFITCPPFLHSQISVKALGIGKHVVCDKPMTLMQSDALKMVRASQYYPTLISIVNHSLRFLPAIAHMKRAIQDGYIGPPGPCLDQTLIDVKVRMGPLFNRKRYDWLCDEAMGGGALNLVGSHVIDLVKFLTERKATRVHGTVRTYAMYASQAQHHTGIRRVAAPDVCTFQMELESDGSTSSALVTVNINCHESNNAFQQEVVIYGPAGHLTVRGGDLVGHRLNAETGAIKEEMLYVDVQDLQFSTSDTTLPRPYVKGLCKLVGALRDAFHPNKESAGWIKEPVQAAATFEDGLYVQAVLDAIRKSSNERCWTKVQVCADSPTNTQKQNVLANAAARIASVSAIRADPSINHAGYF</sequence>
<dbReference type="Pfam" id="PF01408">
    <property type="entry name" value="GFO_IDH_MocA"/>
    <property type="match status" value="1"/>
</dbReference>
<evidence type="ECO:0000313" key="5">
    <source>
        <dbReference type="EnsemblMetazoa" id="AFAF000322-PA"/>
    </source>
</evidence>
<dbReference type="InterPro" id="IPR000683">
    <property type="entry name" value="Gfo/Idh/MocA-like_OxRdtase_N"/>
</dbReference>
<dbReference type="EMBL" id="AXCN02000768">
    <property type="status" value="NOT_ANNOTATED_CDS"/>
    <property type="molecule type" value="Genomic_DNA"/>
</dbReference>
<proteinExistence type="inferred from homology"/>
<dbReference type="EnsemblMetazoa" id="AFAF000322-RA">
    <property type="protein sequence ID" value="AFAF000322-PA"/>
    <property type="gene ID" value="AFAF000322"/>
</dbReference>
<reference evidence="5" key="2">
    <citation type="submission" date="2020-05" db="UniProtKB">
        <authorList>
            <consortium name="EnsemblMetazoa"/>
        </authorList>
    </citation>
    <scope>IDENTIFICATION</scope>
    <source>
        <strain evidence="5">FAR1</strain>
    </source>
</reference>
<evidence type="ECO:0000256" key="2">
    <source>
        <dbReference type="ARBA" id="ARBA00023002"/>
    </source>
</evidence>
<evidence type="ECO:0008006" key="7">
    <source>
        <dbReference type="Google" id="ProtNLM"/>
    </source>
</evidence>